<evidence type="ECO:0000313" key="4">
    <source>
        <dbReference type="EMBL" id="VTR27530.1"/>
    </source>
</evidence>
<dbReference type="InterPro" id="IPR003313">
    <property type="entry name" value="AraC-bd"/>
</dbReference>
<dbReference type="EMBL" id="CABEEZ010000053">
    <property type="protein sequence ID" value="VTR27530.1"/>
    <property type="molecule type" value="Genomic_DNA"/>
</dbReference>
<dbReference type="GO" id="GO:0043565">
    <property type="term" value="F:sequence-specific DNA binding"/>
    <property type="evidence" value="ECO:0007669"/>
    <property type="project" value="InterPro"/>
</dbReference>
<dbReference type="GO" id="GO:0003700">
    <property type="term" value="F:DNA-binding transcription factor activity"/>
    <property type="evidence" value="ECO:0007669"/>
    <property type="project" value="InterPro"/>
</dbReference>
<sequence>MQGVPEQFPFEKDRAQFRHLPQLPGVELYQAHIDRYAFEPHAHDAFGIGTVEAGAERFRYRGAQHLAAPGALVLMNPDELHTGEAETAGGWNYRMIYLEPAALERISGEKGCWFHDVIHHDAAAAKRLSQTLAALWQTRDTLALDSLLLSVVDILRPHARIAQPQQNEAAHRMAIVKEYLRDNFSSPITLSDLATLVSLSPYHFQRKFKAQFHVTPHQMLMAIRLEKAKQMLGRGMPAAQVAVAVGLTDQAHLTKALVNRYGVTPARYQKQVMR</sequence>
<dbReference type="GO" id="GO:0032259">
    <property type="term" value="P:methylation"/>
    <property type="evidence" value="ECO:0007669"/>
    <property type="project" value="UniProtKB-KW"/>
</dbReference>
<evidence type="ECO:0000256" key="2">
    <source>
        <dbReference type="ARBA" id="ARBA00023125"/>
    </source>
</evidence>
<evidence type="ECO:0000256" key="3">
    <source>
        <dbReference type="ARBA" id="ARBA00023163"/>
    </source>
</evidence>
<keyword evidence="3" id="KW-0804">Transcription</keyword>
<dbReference type="PANTHER" id="PTHR46796:SF2">
    <property type="entry name" value="TRANSCRIPTIONAL REGULATORY PROTEIN"/>
    <property type="match status" value="1"/>
</dbReference>
<dbReference type="RefSeq" id="WP_024486738.1">
    <property type="nucleotide sequence ID" value="NZ_CAMKUH010000006.1"/>
</dbReference>
<dbReference type="InterPro" id="IPR050204">
    <property type="entry name" value="AraC_XylS_family_regulators"/>
</dbReference>
<dbReference type="STRING" id="47917.AV650_16515"/>
<dbReference type="EC" id="2.1.1.-" evidence="4"/>
<keyword evidence="1" id="KW-0805">Transcription regulation</keyword>
<organism evidence="4">
    <name type="scientific">Serratia fonticola</name>
    <dbReference type="NCBI Taxonomy" id="47917"/>
    <lineage>
        <taxon>Bacteria</taxon>
        <taxon>Pseudomonadati</taxon>
        <taxon>Pseudomonadota</taxon>
        <taxon>Gammaproteobacteria</taxon>
        <taxon>Enterobacterales</taxon>
        <taxon>Yersiniaceae</taxon>
        <taxon>Serratia</taxon>
    </lineage>
</organism>
<dbReference type="SUPFAM" id="SSF51215">
    <property type="entry name" value="Regulatory protein AraC"/>
    <property type="match status" value="1"/>
</dbReference>
<dbReference type="InterPro" id="IPR009057">
    <property type="entry name" value="Homeodomain-like_sf"/>
</dbReference>
<protein>
    <submittedName>
        <fullName evidence="4">Methylphosphotriester-DNA--protein-cysteine S-methyltransferase</fullName>
        <ecNumber evidence="4">2.1.1.-</ecNumber>
    </submittedName>
</protein>
<dbReference type="Pfam" id="PF12833">
    <property type="entry name" value="HTH_18"/>
    <property type="match status" value="1"/>
</dbReference>
<dbReference type="Pfam" id="PF02311">
    <property type="entry name" value="AraC_binding"/>
    <property type="match status" value="1"/>
</dbReference>
<dbReference type="PROSITE" id="PS01124">
    <property type="entry name" value="HTH_ARAC_FAMILY_2"/>
    <property type="match status" value="1"/>
</dbReference>
<dbReference type="Gene3D" id="1.10.10.60">
    <property type="entry name" value="Homeodomain-like"/>
    <property type="match status" value="2"/>
</dbReference>
<accession>A0A0F7HFD1</accession>
<dbReference type="InterPro" id="IPR018060">
    <property type="entry name" value="HTH_AraC"/>
</dbReference>
<keyword evidence="4" id="KW-0489">Methyltransferase</keyword>
<dbReference type="SUPFAM" id="SSF46689">
    <property type="entry name" value="Homeodomain-like"/>
    <property type="match status" value="2"/>
</dbReference>
<dbReference type="SMART" id="SM00342">
    <property type="entry name" value="HTH_ARAC"/>
    <property type="match status" value="1"/>
</dbReference>
<keyword evidence="4" id="KW-0808">Transferase</keyword>
<name>A0A0F7HFD1_SERFO</name>
<dbReference type="AlphaFoldDB" id="A0A0F7HFD1"/>
<proteinExistence type="predicted"/>
<gene>
    <name evidence="4" type="primary">adaA</name>
    <name evidence="4" type="ORF">NCTC12965_02568</name>
</gene>
<dbReference type="KEGG" id="sfw:WN53_20735"/>
<reference evidence="4" key="1">
    <citation type="submission" date="2019-05" db="EMBL/GenBank/DDBJ databases">
        <authorList>
            <consortium name="Pathogen Informatics"/>
        </authorList>
    </citation>
    <scope>NUCLEOTIDE SEQUENCE [LARGE SCALE GENOMIC DNA]</scope>
    <source>
        <strain evidence="4">NCTC12965</strain>
    </source>
</reference>
<dbReference type="GeneID" id="30322608"/>
<dbReference type="PANTHER" id="PTHR46796">
    <property type="entry name" value="HTH-TYPE TRANSCRIPTIONAL ACTIVATOR RHAS-RELATED"/>
    <property type="match status" value="1"/>
</dbReference>
<dbReference type="GO" id="GO:0008168">
    <property type="term" value="F:methyltransferase activity"/>
    <property type="evidence" value="ECO:0007669"/>
    <property type="project" value="UniProtKB-KW"/>
</dbReference>
<keyword evidence="2" id="KW-0238">DNA-binding</keyword>
<evidence type="ECO:0000256" key="1">
    <source>
        <dbReference type="ARBA" id="ARBA00023015"/>
    </source>
</evidence>
<dbReference type="InterPro" id="IPR037923">
    <property type="entry name" value="HTH-like"/>
</dbReference>